<evidence type="ECO:0000256" key="2">
    <source>
        <dbReference type="ARBA" id="ARBA00022723"/>
    </source>
</evidence>
<keyword evidence="2" id="KW-0479">Metal-binding</keyword>
<dbReference type="AlphaFoldDB" id="A0A2I1M5C4"/>
<dbReference type="GO" id="GO:0046872">
    <property type="term" value="F:metal ion binding"/>
    <property type="evidence" value="ECO:0007669"/>
    <property type="project" value="UniProtKB-KW"/>
</dbReference>
<dbReference type="PANTHER" id="PTHR46470">
    <property type="entry name" value="N-ACYLNEURAMINATE-9-PHOSPHATASE"/>
    <property type="match status" value="1"/>
</dbReference>
<accession>A0A2I1M5C4</accession>
<evidence type="ECO:0000256" key="1">
    <source>
        <dbReference type="ARBA" id="ARBA00001946"/>
    </source>
</evidence>
<gene>
    <name evidence="5" type="ORF">CYJ32_02805</name>
</gene>
<dbReference type="GO" id="GO:0044281">
    <property type="term" value="P:small molecule metabolic process"/>
    <property type="evidence" value="ECO:0007669"/>
    <property type="project" value="UniProtKB-ARBA"/>
</dbReference>
<dbReference type="SFLD" id="SFLDG01129">
    <property type="entry name" value="C1.5:_HAD__Beta-PGM__Phosphata"/>
    <property type="match status" value="1"/>
</dbReference>
<dbReference type="InterPro" id="IPR051400">
    <property type="entry name" value="HAD-like_hydrolase"/>
</dbReference>
<dbReference type="PANTHER" id="PTHR46470:SF2">
    <property type="entry name" value="GLYCERALDEHYDE 3-PHOSPHATE PHOSPHATASE"/>
    <property type="match status" value="1"/>
</dbReference>
<dbReference type="PRINTS" id="PR00413">
    <property type="entry name" value="HADHALOGNASE"/>
</dbReference>
<dbReference type="Proteomes" id="UP000242263">
    <property type="component" value="Unassembled WGS sequence"/>
</dbReference>
<evidence type="ECO:0000313" key="6">
    <source>
        <dbReference type="Proteomes" id="UP000242263"/>
    </source>
</evidence>
<dbReference type="Pfam" id="PF00702">
    <property type="entry name" value="Hydrolase"/>
    <property type="match status" value="1"/>
</dbReference>
<comment type="caution">
    <text evidence="5">The sequence shown here is derived from an EMBL/GenBank/DDBJ whole genome shotgun (WGS) entry which is preliminary data.</text>
</comment>
<dbReference type="Gene3D" id="3.40.50.1000">
    <property type="entry name" value="HAD superfamily/HAD-like"/>
    <property type="match status" value="1"/>
</dbReference>
<dbReference type="InterPro" id="IPR006439">
    <property type="entry name" value="HAD-SF_hydro_IA"/>
</dbReference>
<protein>
    <submittedName>
        <fullName evidence="5">HAD family hydrolase</fullName>
    </submittedName>
</protein>
<dbReference type="SFLD" id="SFLDS00003">
    <property type="entry name" value="Haloacid_Dehalogenase"/>
    <property type="match status" value="1"/>
</dbReference>
<evidence type="ECO:0000256" key="3">
    <source>
        <dbReference type="ARBA" id="ARBA00022801"/>
    </source>
</evidence>
<evidence type="ECO:0000256" key="4">
    <source>
        <dbReference type="ARBA" id="ARBA00022842"/>
    </source>
</evidence>
<dbReference type="Gene3D" id="1.10.150.520">
    <property type="match status" value="1"/>
</dbReference>
<keyword evidence="4" id="KW-0460">Magnesium</keyword>
<reference evidence="5 6" key="1">
    <citation type="submission" date="2017-12" db="EMBL/GenBank/DDBJ databases">
        <title>Phylogenetic diversity of female urinary microbiome.</title>
        <authorList>
            <person name="Thomas-White K."/>
            <person name="Wolfe A.J."/>
        </authorList>
    </citation>
    <scope>NUCLEOTIDE SEQUENCE [LARGE SCALE GENOMIC DNA]</scope>
    <source>
        <strain evidence="5 6">UMB0064</strain>
    </source>
</reference>
<proteinExistence type="predicted"/>
<dbReference type="SUPFAM" id="SSF56784">
    <property type="entry name" value="HAD-like"/>
    <property type="match status" value="1"/>
</dbReference>
<dbReference type="NCBIfam" id="TIGR01549">
    <property type="entry name" value="HAD-SF-IA-v1"/>
    <property type="match status" value="1"/>
</dbReference>
<dbReference type="GO" id="GO:0016791">
    <property type="term" value="F:phosphatase activity"/>
    <property type="evidence" value="ECO:0007669"/>
    <property type="project" value="TreeGrafter"/>
</dbReference>
<dbReference type="InterPro" id="IPR023214">
    <property type="entry name" value="HAD_sf"/>
</dbReference>
<dbReference type="InterPro" id="IPR036412">
    <property type="entry name" value="HAD-like_sf"/>
</dbReference>
<comment type="cofactor">
    <cofactor evidence="1">
        <name>Mg(2+)</name>
        <dbReference type="ChEBI" id="CHEBI:18420"/>
    </cofactor>
</comment>
<dbReference type="EMBL" id="PKGU01000002">
    <property type="protein sequence ID" value="PKZ15325.1"/>
    <property type="molecule type" value="Genomic_DNA"/>
</dbReference>
<evidence type="ECO:0000313" key="5">
    <source>
        <dbReference type="EMBL" id="PKZ15325.1"/>
    </source>
</evidence>
<keyword evidence="3 5" id="KW-0378">Hydrolase</keyword>
<organism evidence="5 6">
    <name type="scientific">Alloscardovia omnicolens</name>
    <dbReference type="NCBI Taxonomy" id="419015"/>
    <lineage>
        <taxon>Bacteria</taxon>
        <taxon>Bacillati</taxon>
        <taxon>Actinomycetota</taxon>
        <taxon>Actinomycetes</taxon>
        <taxon>Bifidobacteriales</taxon>
        <taxon>Bifidobacteriaceae</taxon>
        <taxon>Alloscardovia</taxon>
    </lineage>
</organism>
<dbReference type="RefSeq" id="WP_049206657.1">
    <property type="nucleotide sequence ID" value="NZ_JASOIJ010000001.1"/>
</dbReference>
<name>A0A2I1M5C4_9BIFI</name>
<sequence length="272" mass="30556">MLPISCPYKAIFCDLYGTIFDISTHEDDASVWEKMRAYMNDRGTHYVNGAELYENYLHEMNQAQARGERDKGVHVEIDFVPVWKTLYERSGAEVSVEEAYSTSTYFHQTSMSLLEPYSKAREFLAVVRRLGLRPILVSNAQASYTRPDLKAHHLTEYFDRIFLSSDFGIKKPDARFFQHALDECGLSPHEVVYMGNEIGCDVLGARGVQMDTIYLHTPLSVPGDPACSEHATLNVEGADYEAVLSWLCKTPVRIEGDGTSARIIPAQSAQSA</sequence>